<evidence type="ECO:0000313" key="1">
    <source>
        <dbReference type="EMBL" id="VEF74505.1"/>
    </source>
</evidence>
<sequence>MPVAAELSLRAMARRPRRPMRLLSAPAQRPRRLMRLLSAPVRPPVAPVVRPLVKGPLLPVPTPRHSVWERKASTRTILLSGTRLKQAPVPPLQKPVILPLAPVPPRLVATPWRWDDWQMPVVLVRWPWVVMPPRGPQPRRWTPLRSAVSPVSRLRPLPVSRWGVELRSVAVKVSLRAMVRRPRRPMRLLSAPAQRRPVGVVLHWGAMQRRIVIMISRLALSPRRLALAQ</sequence>
<evidence type="ECO:0000313" key="2">
    <source>
        <dbReference type="Proteomes" id="UP000277437"/>
    </source>
</evidence>
<dbReference type="Proteomes" id="UP000277437">
    <property type="component" value="Chromosome"/>
</dbReference>
<gene>
    <name evidence="1" type="ORF">NCTC7357_02809</name>
</gene>
<name>A0AAX3FYI3_9PSED</name>
<reference evidence="1 2" key="1">
    <citation type="submission" date="2018-12" db="EMBL/GenBank/DDBJ databases">
        <authorList>
            <consortium name="Pathogen Informatics"/>
        </authorList>
    </citation>
    <scope>NUCLEOTIDE SEQUENCE [LARGE SCALE GENOMIC DNA]</scope>
    <source>
        <strain evidence="1 2">NCTC7357</strain>
    </source>
</reference>
<protein>
    <submittedName>
        <fullName evidence="1">Uncharacterized protein</fullName>
    </submittedName>
</protein>
<proteinExistence type="predicted"/>
<organism evidence="1 2">
    <name type="scientific">Pseudomonas chlororaphis</name>
    <dbReference type="NCBI Taxonomy" id="587753"/>
    <lineage>
        <taxon>Bacteria</taxon>
        <taxon>Pseudomonadati</taxon>
        <taxon>Pseudomonadota</taxon>
        <taxon>Gammaproteobacteria</taxon>
        <taxon>Pseudomonadales</taxon>
        <taxon>Pseudomonadaceae</taxon>
        <taxon>Pseudomonas</taxon>
    </lineage>
</organism>
<dbReference type="AlphaFoldDB" id="A0AAX3FYI3"/>
<accession>A0AAX3FYI3</accession>
<dbReference type="EMBL" id="LR134334">
    <property type="protein sequence ID" value="VEF74505.1"/>
    <property type="molecule type" value="Genomic_DNA"/>
</dbReference>